<feature type="non-terminal residue" evidence="4">
    <location>
        <position position="1"/>
    </location>
</feature>
<dbReference type="EMBL" id="JAMKFB020000005">
    <property type="protein sequence ID" value="KAL0192598.1"/>
    <property type="molecule type" value="Genomic_DNA"/>
</dbReference>
<reference evidence="4 5" key="1">
    <citation type="submission" date="2024-05" db="EMBL/GenBank/DDBJ databases">
        <title>Genome sequencing and assembly of Indian major carp, Cirrhinus mrigala (Hamilton, 1822).</title>
        <authorList>
            <person name="Mohindra V."/>
            <person name="Chowdhury L.M."/>
            <person name="Lal K."/>
            <person name="Jena J.K."/>
        </authorList>
    </citation>
    <scope>NUCLEOTIDE SEQUENCE [LARGE SCALE GENOMIC DNA]</scope>
    <source>
        <strain evidence="4">CM1030</strain>
        <tissue evidence="4">Blood</tissue>
    </source>
</reference>
<comment type="similarity">
    <text evidence="1">Belongs to the ATP-dependent DNA ligase family.</text>
</comment>
<dbReference type="Proteomes" id="UP001529510">
    <property type="component" value="Unassembled WGS sequence"/>
</dbReference>
<sequence>PGPSPAKPAQGSALSAQLCDPNHKDSLLREFRKLCALVAEKSSYNAKTEIIRDFLTKGSGGDKFRGDLFLTVKLLLPGVVKNVYNLNDKQIVKLFSRILNCSQDEMVRDLEQGDVSETVRMFFEDSKSFPPAAKSLLTIQEVDASLSRLAQFTKEDDQQAELQDIAK</sequence>
<dbReference type="PANTHER" id="PTHR45674">
    <property type="entry name" value="DNA LIGASE 1/3 FAMILY MEMBER"/>
    <property type="match status" value="1"/>
</dbReference>
<dbReference type="GO" id="GO:0016874">
    <property type="term" value="F:ligase activity"/>
    <property type="evidence" value="ECO:0007669"/>
    <property type="project" value="UniProtKB-KW"/>
</dbReference>
<dbReference type="InterPro" id="IPR036599">
    <property type="entry name" value="DNA_ligase_N_sf"/>
</dbReference>
<keyword evidence="2" id="KW-0436">Ligase</keyword>
<dbReference type="Gene3D" id="1.10.3260.10">
    <property type="entry name" value="DNA ligase, ATP-dependent, N-terminal domain"/>
    <property type="match status" value="1"/>
</dbReference>
<feature type="domain" description="DNA ligase ATP-dependent N-terminal" evidence="3">
    <location>
        <begin position="29"/>
        <end position="165"/>
    </location>
</feature>
<evidence type="ECO:0000256" key="1">
    <source>
        <dbReference type="ARBA" id="ARBA00007572"/>
    </source>
</evidence>
<protein>
    <recommendedName>
        <fullName evidence="3">DNA ligase ATP-dependent N-terminal domain-containing protein</fullName>
    </recommendedName>
</protein>
<proteinExistence type="inferred from homology"/>
<comment type="caution">
    <text evidence="4">The sequence shown here is derived from an EMBL/GenBank/DDBJ whole genome shotgun (WGS) entry which is preliminary data.</text>
</comment>
<dbReference type="InterPro" id="IPR050191">
    <property type="entry name" value="ATP-dep_DNA_ligase"/>
</dbReference>
<evidence type="ECO:0000256" key="2">
    <source>
        <dbReference type="ARBA" id="ARBA00022598"/>
    </source>
</evidence>
<dbReference type="PANTHER" id="PTHR45674:SF9">
    <property type="entry name" value="DNA LIGASE 3"/>
    <property type="match status" value="1"/>
</dbReference>
<accession>A0ABD0R2Q8</accession>
<organism evidence="4 5">
    <name type="scientific">Cirrhinus mrigala</name>
    <name type="common">Mrigala</name>
    <dbReference type="NCBI Taxonomy" id="683832"/>
    <lineage>
        <taxon>Eukaryota</taxon>
        <taxon>Metazoa</taxon>
        <taxon>Chordata</taxon>
        <taxon>Craniata</taxon>
        <taxon>Vertebrata</taxon>
        <taxon>Euteleostomi</taxon>
        <taxon>Actinopterygii</taxon>
        <taxon>Neopterygii</taxon>
        <taxon>Teleostei</taxon>
        <taxon>Ostariophysi</taxon>
        <taxon>Cypriniformes</taxon>
        <taxon>Cyprinidae</taxon>
        <taxon>Labeoninae</taxon>
        <taxon>Labeonini</taxon>
        <taxon>Cirrhinus</taxon>
    </lineage>
</organism>
<dbReference type="InterPro" id="IPR012308">
    <property type="entry name" value="DNA_ligase_ATP-dep_N"/>
</dbReference>
<name>A0ABD0R2Q8_CIRMR</name>
<evidence type="ECO:0000313" key="5">
    <source>
        <dbReference type="Proteomes" id="UP001529510"/>
    </source>
</evidence>
<gene>
    <name evidence="4" type="ORF">M9458_010894</name>
</gene>
<evidence type="ECO:0000313" key="4">
    <source>
        <dbReference type="EMBL" id="KAL0192598.1"/>
    </source>
</evidence>
<keyword evidence="5" id="KW-1185">Reference proteome</keyword>
<evidence type="ECO:0000259" key="3">
    <source>
        <dbReference type="Pfam" id="PF04675"/>
    </source>
</evidence>
<feature type="non-terminal residue" evidence="4">
    <location>
        <position position="167"/>
    </location>
</feature>
<dbReference type="Pfam" id="PF04675">
    <property type="entry name" value="DNA_ligase_A_N"/>
    <property type="match status" value="1"/>
</dbReference>
<dbReference type="AlphaFoldDB" id="A0ABD0R2Q8"/>